<feature type="transmembrane region" description="Helical" evidence="7">
    <location>
        <begin position="331"/>
        <end position="352"/>
    </location>
</feature>
<dbReference type="InterPro" id="IPR003689">
    <property type="entry name" value="ZIP"/>
</dbReference>
<evidence type="ECO:0000256" key="2">
    <source>
        <dbReference type="ARBA" id="ARBA00006939"/>
    </source>
</evidence>
<evidence type="ECO:0000256" key="1">
    <source>
        <dbReference type="ARBA" id="ARBA00004141"/>
    </source>
</evidence>
<feature type="transmembrane region" description="Helical" evidence="7">
    <location>
        <begin position="580"/>
        <end position="601"/>
    </location>
</feature>
<comment type="similarity">
    <text evidence="2">Belongs to the ZIP transporter (TC 2.A.5) family.</text>
</comment>
<evidence type="ECO:0000256" key="7">
    <source>
        <dbReference type="SAM" id="Phobius"/>
    </source>
</evidence>
<dbReference type="InParanoid" id="A0A7R8UK35"/>
<dbReference type="GO" id="GO:0140410">
    <property type="term" value="F:monoatomic cation:bicarbonate symporter activity"/>
    <property type="evidence" value="ECO:0007669"/>
    <property type="project" value="TreeGrafter"/>
</dbReference>
<dbReference type="Pfam" id="PF02535">
    <property type="entry name" value="Zip"/>
    <property type="match status" value="1"/>
</dbReference>
<dbReference type="InterPro" id="IPR050799">
    <property type="entry name" value="ZIP_Transporter"/>
</dbReference>
<dbReference type="AlphaFoldDB" id="A0A7R8UK35"/>
<dbReference type="GO" id="GO:0030003">
    <property type="term" value="P:intracellular monoatomic cation homeostasis"/>
    <property type="evidence" value="ECO:0007669"/>
    <property type="project" value="TreeGrafter"/>
</dbReference>
<keyword evidence="4 7" id="KW-1133">Transmembrane helix</keyword>
<dbReference type="Proteomes" id="UP000594454">
    <property type="component" value="Chromosome 2"/>
</dbReference>
<gene>
    <name evidence="9" type="ORF">HERILL_LOCUS4560</name>
</gene>
<dbReference type="PROSITE" id="PS51257">
    <property type="entry name" value="PROKAR_LIPOPROTEIN"/>
    <property type="match status" value="1"/>
</dbReference>
<evidence type="ECO:0000256" key="4">
    <source>
        <dbReference type="ARBA" id="ARBA00022989"/>
    </source>
</evidence>
<feature type="compositionally biased region" description="Polar residues" evidence="6">
    <location>
        <begin position="126"/>
        <end position="138"/>
    </location>
</feature>
<keyword evidence="8" id="KW-0732">Signal</keyword>
<feature type="transmembrane region" description="Helical" evidence="7">
    <location>
        <begin position="519"/>
        <end position="540"/>
    </location>
</feature>
<keyword evidence="10" id="KW-1185">Reference proteome</keyword>
<organism evidence="9 10">
    <name type="scientific">Hermetia illucens</name>
    <name type="common">Black soldier fly</name>
    <dbReference type="NCBI Taxonomy" id="343691"/>
    <lineage>
        <taxon>Eukaryota</taxon>
        <taxon>Metazoa</taxon>
        <taxon>Ecdysozoa</taxon>
        <taxon>Arthropoda</taxon>
        <taxon>Hexapoda</taxon>
        <taxon>Insecta</taxon>
        <taxon>Pterygota</taxon>
        <taxon>Neoptera</taxon>
        <taxon>Endopterygota</taxon>
        <taxon>Diptera</taxon>
        <taxon>Brachycera</taxon>
        <taxon>Stratiomyomorpha</taxon>
        <taxon>Stratiomyidae</taxon>
        <taxon>Hermetiinae</taxon>
        <taxon>Hermetia</taxon>
    </lineage>
</organism>
<name>A0A7R8UK35_HERIL</name>
<feature type="region of interest" description="Disordered" evidence="6">
    <location>
        <begin position="119"/>
        <end position="196"/>
    </location>
</feature>
<feature type="transmembrane region" description="Helical" evidence="7">
    <location>
        <begin position="296"/>
        <end position="319"/>
    </location>
</feature>
<reference evidence="9 10" key="1">
    <citation type="submission" date="2020-11" db="EMBL/GenBank/DDBJ databases">
        <authorList>
            <person name="Wallbank WR R."/>
            <person name="Pardo Diaz C."/>
            <person name="Kozak K."/>
            <person name="Martin S."/>
            <person name="Jiggins C."/>
            <person name="Moest M."/>
            <person name="Warren A I."/>
            <person name="Generalovic N T."/>
            <person name="Byers J.R.P. K."/>
            <person name="Montejo-Kovacevich G."/>
            <person name="Yen C E."/>
        </authorList>
    </citation>
    <scope>NUCLEOTIDE SEQUENCE [LARGE SCALE GENOMIC DNA]</scope>
</reference>
<dbReference type="GO" id="GO:0005886">
    <property type="term" value="C:plasma membrane"/>
    <property type="evidence" value="ECO:0007669"/>
    <property type="project" value="TreeGrafter"/>
</dbReference>
<keyword evidence="3 7" id="KW-0812">Transmembrane</keyword>
<accession>A0A7R8UK35</accession>
<dbReference type="PANTHER" id="PTHR12191:SF31">
    <property type="entry name" value="IP18018P"/>
    <property type="match status" value="1"/>
</dbReference>
<dbReference type="PANTHER" id="PTHR12191">
    <property type="entry name" value="SOLUTE CARRIER FAMILY 39"/>
    <property type="match status" value="1"/>
</dbReference>
<feature type="transmembrane region" description="Helical" evidence="7">
    <location>
        <begin position="546"/>
        <end position="568"/>
    </location>
</feature>
<evidence type="ECO:0000256" key="8">
    <source>
        <dbReference type="SAM" id="SignalP"/>
    </source>
</evidence>
<dbReference type="GO" id="GO:0005385">
    <property type="term" value="F:zinc ion transmembrane transporter activity"/>
    <property type="evidence" value="ECO:0007669"/>
    <property type="project" value="TreeGrafter"/>
</dbReference>
<evidence type="ECO:0000256" key="5">
    <source>
        <dbReference type="ARBA" id="ARBA00023136"/>
    </source>
</evidence>
<evidence type="ECO:0000256" key="6">
    <source>
        <dbReference type="SAM" id="MobiDB-lite"/>
    </source>
</evidence>
<comment type="subcellular location">
    <subcellularLocation>
        <location evidence="1">Membrane</location>
        <topology evidence="1">Multi-pass membrane protein</topology>
    </subcellularLocation>
</comment>
<feature type="signal peptide" evidence="8">
    <location>
        <begin position="1"/>
        <end position="16"/>
    </location>
</feature>
<evidence type="ECO:0000313" key="10">
    <source>
        <dbReference type="Proteomes" id="UP000594454"/>
    </source>
</evidence>
<sequence length="610" mass="67300">MQLIKIVLGLVVLSSCGPESSVGTASKKYNRYLAHLFNKYGTGGTMSFEGLEHLMYNLGLGGLEFSPKHTIEEHHPNGYKIPEFTLDDNDIGNADDEEEVIAGIDHGQIIRVTHVHDHNHTKQQDPVENNSTSDNSSKGAELKNIPEENVNPDLQDDSSILFLDDDDNNKSTFKEMHDPKHRHPRHRDEHSLPTTSRCLSPLSLMKLVIDPDHNQLEVQKPVEPQRSKRHTPKATTLPVAGIENEEDIIYTSTKITPTTFMKICPALLVQIDQDACAQIVEDEGPERRQEAYYISWIYASVSIFIISCCGLFGVAIVPLTRCNSYNEVLKFLIAIAIGTLCGDAFMHLLPHALTPGHGSRHSPNSHSDHNEPVFLCGCAFLTAVFMYALETSLSSIKGADGHNHGHSHQTFKPKDEGKHVDINMEHVNPENKQKELNTMLNENKLDEKENPALSPVAFMVILGDGLHNLTDGLAIGAAFASEPVTGMATAFAVLCHELPHELGDFALLIKTGVHINRAIYLNIVSSILSFIGMAAGLVLAEMQAEAVRWIYAGTAGSFLYIALTDLIPEMGRDGKNDLKNCFIQTFGIALGGLIMLVIALYEDHLRTLFE</sequence>
<evidence type="ECO:0000313" key="9">
    <source>
        <dbReference type="EMBL" id="CAD7081457.1"/>
    </source>
</evidence>
<dbReference type="OMA" id="GANITWM"/>
<feature type="chain" id="PRO_5030734101" evidence="8">
    <location>
        <begin position="17"/>
        <end position="610"/>
    </location>
</feature>
<keyword evidence="5 7" id="KW-0472">Membrane</keyword>
<protein>
    <submittedName>
        <fullName evidence="9">Uncharacterized protein</fullName>
    </submittedName>
</protein>
<dbReference type="EMBL" id="LR899010">
    <property type="protein sequence ID" value="CAD7081457.1"/>
    <property type="molecule type" value="Genomic_DNA"/>
</dbReference>
<dbReference type="GO" id="GO:0071578">
    <property type="term" value="P:zinc ion import across plasma membrane"/>
    <property type="evidence" value="ECO:0007669"/>
    <property type="project" value="TreeGrafter"/>
</dbReference>
<feature type="compositionally biased region" description="Basic and acidic residues" evidence="6">
    <location>
        <begin position="168"/>
        <end position="178"/>
    </location>
</feature>
<feature type="transmembrane region" description="Helical" evidence="7">
    <location>
        <begin position="372"/>
        <end position="389"/>
    </location>
</feature>
<proteinExistence type="inferred from homology"/>
<dbReference type="OrthoDB" id="200954at2759"/>
<evidence type="ECO:0000256" key="3">
    <source>
        <dbReference type="ARBA" id="ARBA00022692"/>
    </source>
</evidence>